<protein>
    <submittedName>
        <fullName evidence="1">Uncharacterized protein</fullName>
    </submittedName>
</protein>
<proteinExistence type="predicted"/>
<gene>
    <name evidence="1" type="ORF">C7A10_28920</name>
</gene>
<accession>A0A2T0HN06</accession>
<dbReference type="EMBL" id="PVUH01000030">
    <property type="protein sequence ID" value="PRW84460.1"/>
    <property type="molecule type" value="Genomic_DNA"/>
</dbReference>
<reference evidence="1 2" key="1">
    <citation type="submission" date="2018-03" db="EMBL/GenBank/DDBJ databases">
        <title>Blue discolouration in mozzarella cheese caused by Pseudomonas fluorescens.</title>
        <authorList>
            <person name="Chiesa F."/>
            <person name="Dalmasso A."/>
            <person name="Lomonaco S."/>
        </authorList>
    </citation>
    <scope>NUCLEOTIDE SEQUENCE [LARGE SCALE GENOMIC DNA]</scope>
    <source>
        <strain evidence="1 2">11293</strain>
    </source>
</reference>
<evidence type="ECO:0000313" key="1">
    <source>
        <dbReference type="EMBL" id="PRW84460.1"/>
    </source>
</evidence>
<comment type="caution">
    <text evidence="1">The sequence shown here is derived from an EMBL/GenBank/DDBJ whole genome shotgun (WGS) entry which is preliminary data.</text>
</comment>
<organism evidence="1 2">
    <name type="scientific">Pseudomonas fluorescens</name>
    <dbReference type="NCBI Taxonomy" id="294"/>
    <lineage>
        <taxon>Bacteria</taxon>
        <taxon>Pseudomonadati</taxon>
        <taxon>Pseudomonadota</taxon>
        <taxon>Gammaproteobacteria</taxon>
        <taxon>Pseudomonadales</taxon>
        <taxon>Pseudomonadaceae</taxon>
        <taxon>Pseudomonas</taxon>
    </lineage>
</organism>
<evidence type="ECO:0000313" key="2">
    <source>
        <dbReference type="Proteomes" id="UP000239731"/>
    </source>
</evidence>
<dbReference type="AlphaFoldDB" id="A0A2T0HN06"/>
<dbReference type="RefSeq" id="WP_106118624.1">
    <property type="nucleotide sequence ID" value="NZ_PVUH01000030.1"/>
</dbReference>
<name>A0A2T0HN06_PSEFL</name>
<sequence>MLITLDLTPFEVQTLADFRRLHAQSQRTPSSAPELELAQLYSALSTSAQILAEALDKAARRQGA</sequence>
<dbReference type="Proteomes" id="UP000239731">
    <property type="component" value="Unassembled WGS sequence"/>
</dbReference>